<dbReference type="VEuPathDB" id="FungiDB:CNC06090"/>
<dbReference type="EMBL" id="AE017343">
    <property type="protein sequence ID" value="AAW42564.1"/>
    <property type="molecule type" value="Genomic_DNA"/>
</dbReference>
<evidence type="ECO:0000313" key="3">
    <source>
        <dbReference type="Proteomes" id="UP000002149"/>
    </source>
</evidence>
<sequence>MSNYERHCAACLKSHGAKILLQQDPSGFWACPRCGLVDESTTSARALVDFNEHGIQVDDDVRETKNPRWSDWREAKFEEHVNDLLNLYLGMPDVRTGILGLSGESIRTTSRKWLDRILEAERMYYQQKLGHRKAGPKTKFRVLIAIKMALDESALIVINNRLKSEGLSMKTREFSGSARGDERLPILSIPQISERVSKYPVGSFGHIDHESYLLVLYRRFTRLLRNTPTPLEATLMYTSEILQRLRNIMDTPHAERGPLFLTKPQVGKTHREWGEEEFQFFENLDWAKILPQAFHLYQLQECVCLWGARSSPNVAIALTLWAIQAVKKEIVPSFSLLMEELAAPYGQQKWVAQERFKEMRNLLVAWSTSIIDAGLTFPLLPLPPKGVIGDGVAGYGSDHRRGIPEMDMAVAVLPILSDNWRRILKARFRTRRDIMPLSDEVYLARKMFVLRCEAYATLLNPKDNIPPHLRAPAQGRGAGRANPAIKKFKAYAEQARKEIDTFEPLIRVRIDPIVGSLETPDNAHSPNPQGIANQREQSLSVQALSVESANSRDGEVNEDQFTTLIEPSPSKSGDVQRAIASPINELEMERDQPAPQTDDRSTTLALATSRQSIPASRGQSVSSSSSATGRLQRVYPAPLLRPSPPPNIYTASPTPLIKVPDPRTASSRMPFSLADSSARQNNQTDASDDAHVGILIRERDEYIKFRYSTYLETGHVVSPACEAFMWQWLHRQVDNHSMPTIITAEYLSSIGIKGDPRQIDLGLWIESKKGVWSPVECLLRAGIKPNEIPQQHVPHSLLHLKFLLNNYLEYQSGTGVLAPVGEGIDDDQLEEELDLLFDKDGGDSFGTIFLSPSEVEKRKKEYKKMGIFDDEEDMDAWRSGHVMRSVQATSYLEGQEEEQSTDEDYFAPIPIPSPSRSGSPRLHSPVHEVEDQRHVVRQDIERIRSAATRKNKDELEALLKSLGEGEDLDAEAEKYEALLGGIVVNEADMGLGFDEEDEHDEEDDWGKKKGKGKGKDVSNTASKRKKLDDEKSRKDKKRKTA</sequence>
<dbReference type="KEGG" id="cne:CNC06090"/>
<dbReference type="InParanoid" id="Q5KJL7"/>
<feature type="compositionally biased region" description="Polar residues" evidence="1">
    <location>
        <begin position="664"/>
        <end position="685"/>
    </location>
</feature>
<evidence type="ECO:0000256" key="1">
    <source>
        <dbReference type="SAM" id="MobiDB-lite"/>
    </source>
</evidence>
<organism evidence="2 3">
    <name type="scientific">Cryptococcus deneoformans (strain JEC21 / ATCC MYA-565)</name>
    <name type="common">Cryptococcus neoformans var. neoformans serotype D</name>
    <dbReference type="NCBI Taxonomy" id="214684"/>
    <lineage>
        <taxon>Eukaryota</taxon>
        <taxon>Fungi</taxon>
        <taxon>Dikarya</taxon>
        <taxon>Basidiomycota</taxon>
        <taxon>Agaricomycotina</taxon>
        <taxon>Tremellomycetes</taxon>
        <taxon>Tremellales</taxon>
        <taxon>Cryptococcaceae</taxon>
        <taxon>Cryptococcus</taxon>
        <taxon>Cryptococcus neoformans species complex</taxon>
    </lineage>
</organism>
<dbReference type="RefSeq" id="XP_569871.1">
    <property type="nucleotide sequence ID" value="XM_569871.2"/>
</dbReference>
<evidence type="ECO:0000313" key="2">
    <source>
        <dbReference type="EMBL" id="AAW42564.1"/>
    </source>
</evidence>
<dbReference type="Proteomes" id="UP000002149">
    <property type="component" value="Chromosome 3"/>
</dbReference>
<keyword evidence="3" id="KW-1185">Reference proteome</keyword>
<feature type="compositionally biased region" description="Acidic residues" evidence="1">
    <location>
        <begin position="894"/>
        <end position="905"/>
    </location>
</feature>
<feature type="compositionally biased region" description="Low complexity" evidence="1">
    <location>
        <begin position="914"/>
        <end position="923"/>
    </location>
</feature>
<proteinExistence type="predicted"/>
<dbReference type="eggNOG" id="ENOG502RBAT">
    <property type="taxonomic scope" value="Eukaryota"/>
</dbReference>
<dbReference type="AlphaFoldDB" id="Q5KJL7"/>
<dbReference type="PaxDb" id="214684-Q5KJL7"/>
<feature type="region of interest" description="Disordered" evidence="1">
    <location>
        <begin position="990"/>
        <end position="1041"/>
    </location>
</feature>
<feature type="compositionally biased region" description="Polar residues" evidence="1">
    <location>
        <begin position="608"/>
        <end position="619"/>
    </location>
</feature>
<feature type="compositionally biased region" description="Basic and acidic residues" evidence="1">
    <location>
        <begin position="587"/>
        <end position="601"/>
    </location>
</feature>
<feature type="region of interest" description="Disordered" evidence="1">
    <location>
        <begin position="584"/>
        <end position="603"/>
    </location>
</feature>
<name>Q5KJL7_CRYD1</name>
<dbReference type="OrthoDB" id="2596052at2759"/>
<dbReference type="HOGENOM" id="CLU_293380_0_0_1"/>
<protein>
    <submittedName>
        <fullName evidence="2">Expressed protein</fullName>
    </submittedName>
</protein>
<feature type="region of interest" description="Disordered" evidence="1">
    <location>
        <begin position="608"/>
        <end position="687"/>
    </location>
</feature>
<gene>
    <name evidence="2" type="ordered locus">CNC06090</name>
</gene>
<reference evidence="2 3" key="1">
    <citation type="journal article" date="2005" name="Science">
        <title>The genome of the basidiomycetous yeast and human pathogen Cryptococcus neoformans.</title>
        <authorList>
            <person name="Loftus B.J."/>
            <person name="Fung E."/>
            <person name="Roncaglia P."/>
            <person name="Rowley D."/>
            <person name="Amedeo P."/>
            <person name="Bruno D."/>
            <person name="Vamathevan J."/>
            <person name="Miranda M."/>
            <person name="Anderson I.J."/>
            <person name="Fraser J.A."/>
            <person name="Allen J.E."/>
            <person name="Bosdet I.E."/>
            <person name="Brent M.R."/>
            <person name="Chiu R."/>
            <person name="Doering T.L."/>
            <person name="Donlin M.J."/>
            <person name="D'Souza C.A."/>
            <person name="Fox D.S."/>
            <person name="Grinberg V."/>
            <person name="Fu J."/>
            <person name="Fukushima M."/>
            <person name="Haas B.J."/>
            <person name="Huang J.C."/>
            <person name="Janbon G."/>
            <person name="Jones S.J."/>
            <person name="Koo H.L."/>
            <person name="Krzywinski M.I."/>
            <person name="Kwon-Chung J.K."/>
            <person name="Lengeler K.B."/>
            <person name="Maiti R."/>
            <person name="Marra M.A."/>
            <person name="Marra R.E."/>
            <person name="Mathewson C.A."/>
            <person name="Mitchell T.G."/>
            <person name="Pertea M."/>
            <person name="Riggs F.R."/>
            <person name="Salzberg S.L."/>
            <person name="Schein J.E."/>
            <person name="Shvartsbeyn A."/>
            <person name="Shin H."/>
            <person name="Shumway M."/>
            <person name="Specht C.A."/>
            <person name="Suh B.B."/>
            <person name="Tenney A."/>
            <person name="Utterback T.R."/>
            <person name="Wickes B.L."/>
            <person name="Wortman J.R."/>
            <person name="Wye N.H."/>
            <person name="Kronstad J.W."/>
            <person name="Lodge J.K."/>
            <person name="Heitman J."/>
            <person name="Davis R.W."/>
            <person name="Fraser C.M."/>
            <person name="Hyman R.W."/>
        </authorList>
    </citation>
    <scope>NUCLEOTIDE SEQUENCE [LARGE SCALE GENOMIC DNA]</scope>
    <source>
        <strain evidence="3">JEC21 / ATCC MYA-565</strain>
    </source>
</reference>
<feature type="region of interest" description="Disordered" evidence="1">
    <location>
        <begin position="892"/>
        <end position="926"/>
    </location>
</feature>
<feature type="compositionally biased region" description="Acidic residues" evidence="1">
    <location>
        <begin position="993"/>
        <end position="1004"/>
    </location>
</feature>
<accession>Q5KJL7</accession>
<dbReference type="OMA" id="LESWEML"/>
<accession>Q55WM8</accession>
<dbReference type="GeneID" id="3256259"/>